<gene>
    <name evidence="1" type="ORF">GCM10008933_38340</name>
</gene>
<keyword evidence="2" id="KW-1185">Reference proteome</keyword>
<protein>
    <recommendedName>
        <fullName evidence="3">Lipoprotein</fullName>
    </recommendedName>
</protein>
<accession>A0ABN0YPN5</accession>
<evidence type="ECO:0000313" key="1">
    <source>
        <dbReference type="EMBL" id="GAA0404279.1"/>
    </source>
</evidence>
<organism evidence="1 2">
    <name type="scientific">Paenibacillus motobuensis</name>
    <dbReference type="NCBI Taxonomy" id="295324"/>
    <lineage>
        <taxon>Bacteria</taxon>
        <taxon>Bacillati</taxon>
        <taxon>Bacillota</taxon>
        <taxon>Bacilli</taxon>
        <taxon>Bacillales</taxon>
        <taxon>Paenibacillaceae</taxon>
        <taxon>Paenibacillus</taxon>
    </lineage>
</organism>
<name>A0ABN0YPN5_9BACL</name>
<proteinExistence type="predicted"/>
<sequence>MKYKWLIGTWIILIILTGCEADNSFEDTTLVPDQIQESQLNEDNNFKPLDSETTNVASTVVTEENEQNNSKLPEDLLIEGWKVGVPFSEVVGNLPEDLEIDDSYMRYRFKSKDFDLYFTGGGVLDYIVTDESGKGLNVNLHVGDDEQKIENVLGRTVKKESVKDGYLGYTFSFDDYDIIIFTRDNTVQGIGMQLTGSPTIYEPEEISNYYSNYIDTMNNNTSQTNSNAPQKETVQYTTREELIALRDDFFNRYKNLLEVLSNDSSNSKKIDAIFSDIDFNQVELDLEKASTYWSSKDKMLAQLITEFVESVLDIYQWQMIENNSDDDQIRSAAAYQIRDSAVKAQKTNQKILIMINYKE</sequence>
<dbReference type="EMBL" id="BAAACX010000017">
    <property type="protein sequence ID" value="GAA0404279.1"/>
    <property type="molecule type" value="Genomic_DNA"/>
</dbReference>
<dbReference type="PROSITE" id="PS51257">
    <property type="entry name" value="PROKAR_LIPOPROTEIN"/>
    <property type="match status" value="1"/>
</dbReference>
<dbReference type="RefSeq" id="WP_343863865.1">
    <property type="nucleotide sequence ID" value="NZ_BAAACX010000017.1"/>
</dbReference>
<evidence type="ECO:0008006" key="3">
    <source>
        <dbReference type="Google" id="ProtNLM"/>
    </source>
</evidence>
<dbReference type="Proteomes" id="UP001500340">
    <property type="component" value="Unassembled WGS sequence"/>
</dbReference>
<evidence type="ECO:0000313" key="2">
    <source>
        <dbReference type="Proteomes" id="UP001500340"/>
    </source>
</evidence>
<comment type="caution">
    <text evidence="1">The sequence shown here is derived from an EMBL/GenBank/DDBJ whole genome shotgun (WGS) entry which is preliminary data.</text>
</comment>
<reference evidence="1 2" key="1">
    <citation type="journal article" date="2019" name="Int. J. Syst. Evol. Microbiol.">
        <title>The Global Catalogue of Microorganisms (GCM) 10K type strain sequencing project: providing services to taxonomists for standard genome sequencing and annotation.</title>
        <authorList>
            <consortium name="The Broad Institute Genomics Platform"/>
            <consortium name="The Broad Institute Genome Sequencing Center for Infectious Disease"/>
            <person name="Wu L."/>
            <person name="Ma J."/>
        </authorList>
    </citation>
    <scope>NUCLEOTIDE SEQUENCE [LARGE SCALE GENOMIC DNA]</scope>
    <source>
        <strain evidence="1 2">JCM 12774</strain>
    </source>
</reference>